<dbReference type="AlphaFoldDB" id="A0A5N6Y6Q9"/>
<organism evidence="1">
    <name type="scientific">Aspergillus arachidicola</name>
    <dbReference type="NCBI Taxonomy" id="656916"/>
    <lineage>
        <taxon>Eukaryota</taxon>
        <taxon>Fungi</taxon>
        <taxon>Dikarya</taxon>
        <taxon>Ascomycota</taxon>
        <taxon>Pezizomycotina</taxon>
        <taxon>Eurotiomycetes</taxon>
        <taxon>Eurotiomycetidae</taxon>
        <taxon>Eurotiales</taxon>
        <taxon>Aspergillaceae</taxon>
        <taxon>Aspergillus</taxon>
        <taxon>Aspergillus subgen. Circumdati</taxon>
    </lineage>
</organism>
<name>A0A5N6Y6Q9_9EURO</name>
<protein>
    <submittedName>
        <fullName evidence="1">Uncharacterized protein</fullName>
    </submittedName>
</protein>
<reference evidence="1" key="1">
    <citation type="submission" date="2019-04" db="EMBL/GenBank/DDBJ databases">
        <title>Friends and foes A comparative genomics study of 23 Aspergillus species from section Flavi.</title>
        <authorList>
            <consortium name="DOE Joint Genome Institute"/>
            <person name="Kjaerbolling I."/>
            <person name="Vesth T."/>
            <person name="Frisvad J.C."/>
            <person name="Nybo J.L."/>
            <person name="Theobald S."/>
            <person name="Kildgaard S."/>
            <person name="Isbrandt T."/>
            <person name="Kuo A."/>
            <person name="Sato A."/>
            <person name="Lyhne E.K."/>
            <person name="Kogle M.E."/>
            <person name="Wiebenga A."/>
            <person name="Kun R.S."/>
            <person name="Lubbers R.J."/>
            <person name="Makela M.R."/>
            <person name="Barry K."/>
            <person name="Chovatia M."/>
            <person name="Clum A."/>
            <person name="Daum C."/>
            <person name="Haridas S."/>
            <person name="He G."/>
            <person name="LaButti K."/>
            <person name="Lipzen A."/>
            <person name="Mondo S."/>
            <person name="Riley R."/>
            <person name="Salamov A."/>
            <person name="Simmons B.A."/>
            <person name="Magnuson J.K."/>
            <person name="Henrissat B."/>
            <person name="Mortensen U.H."/>
            <person name="Larsen T.O."/>
            <person name="Devries R.P."/>
            <person name="Grigoriev I.V."/>
            <person name="Machida M."/>
            <person name="Baker S.E."/>
            <person name="Andersen M.R."/>
        </authorList>
    </citation>
    <scope>NUCLEOTIDE SEQUENCE</scope>
    <source>
        <strain evidence="1">CBS 117612</strain>
    </source>
</reference>
<evidence type="ECO:0000313" key="1">
    <source>
        <dbReference type="EMBL" id="KAE8340109.1"/>
    </source>
</evidence>
<gene>
    <name evidence="1" type="ORF">BDV24DRAFT_134686</name>
</gene>
<sequence length="190" mass="21047">MVSLPPCSPSGGRSLTQYYPIPWSVQRQQAGLPSQRQRKWPSSVYRTWSSVLLQLGPLVAPENPVTGLLPKQRGPPWQPVPVGLRAVQGMTVHYLVFVVHSVVGIHDTSELVAQQGGPRGRHQAYTLRPPASIAPRLRARKRIPHRIARVLLRSDAVPGMRRFLLVSRRKVGCNGPITEGSEDRSYSGET</sequence>
<dbReference type="Proteomes" id="UP000325558">
    <property type="component" value="Unassembled WGS sequence"/>
</dbReference>
<dbReference type="EMBL" id="ML737151">
    <property type="protein sequence ID" value="KAE8340109.1"/>
    <property type="molecule type" value="Genomic_DNA"/>
</dbReference>
<proteinExistence type="predicted"/>
<accession>A0A5N6Y6Q9</accession>